<dbReference type="InterPro" id="IPR053927">
    <property type="entry name" value="FlgK_helical"/>
</dbReference>
<dbReference type="NCBIfam" id="TIGR02492">
    <property type="entry name" value="flgK_ends"/>
    <property type="match status" value="1"/>
</dbReference>
<evidence type="ECO:0000256" key="5">
    <source>
        <dbReference type="ARBA" id="ARBA00022525"/>
    </source>
</evidence>
<keyword evidence="6" id="KW-0975">Bacterial flagellum</keyword>
<gene>
    <name evidence="10" type="primary">flgK</name>
    <name evidence="9" type="ORF">KUL25_14905</name>
    <name evidence="10" type="ORF">KUL25_14910</name>
</gene>
<dbReference type="SUPFAM" id="SSF64518">
    <property type="entry name" value="Phase 1 flagellin"/>
    <property type="match status" value="1"/>
</dbReference>
<keyword evidence="10" id="KW-0966">Cell projection</keyword>
<keyword evidence="10" id="KW-0282">Flagellum</keyword>
<dbReference type="GO" id="GO:0009425">
    <property type="term" value="C:bacterial-type flagellum basal body"/>
    <property type="evidence" value="ECO:0007669"/>
    <property type="project" value="UniProtKB-SubCell"/>
</dbReference>
<evidence type="ECO:0000313" key="9">
    <source>
        <dbReference type="EMBL" id="MBY4894046.1"/>
    </source>
</evidence>
<evidence type="ECO:0000313" key="11">
    <source>
        <dbReference type="Proteomes" id="UP000693972"/>
    </source>
</evidence>
<dbReference type="GO" id="GO:0009424">
    <property type="term" value="C:bacterial-type flagellum hook"/>
    <property type="evidence" value="ECO:0007669"/>
    <property type="project" value="InterPro"/>
</dbReference>
<evidence type="ECO:0000259" key="7">
    <source>
        <dbReference type="Pfam" id="PF00460"/>
    </source>
</evidence>
<dbReference type="PANTHER" id="PTHR30033:SF1">
    <property type="entry name" value="FLAGELLAR HOOK-ASSOCIATED PROTEIN 1"/>
    <property type="match status" value="1"/>
</dbReference>
<dbReference type="GO" id="GO:0044780">
    <property type="term" value="P:bacterial-type flagellum assembly"/>
    <property type="evidence" value="ECO:0007669"/>
    <property type="project" value="InterPro"/>
</dbReference>
<dbReference type="Proteomes" id="UP000693972">
    <property type="component" value="Unassembled WGS sequence"/>
</dbReference>
<evidence type="ECO:0000256" key="6">
    <source>
        <dbReference type="ARBA" id="ARBA00023143"/>
    </source>
</evidence>
<name>A0A975TT78_9RHOB</name>
<sequence>MSISSTLSSALSGLTASSRAADVVSSNIANAMTDGYGVRRLDLASRQIGNDGSGVRIVGITRQEDTVLIGQRRSAGADLGASQTAADFMARLESLIGAPDDPGSLSARLADFEGKLISAANAPWNATHLSGAVQGAQAFAEALNSLSDDVQAERGRADTNIGLAVDQINASLQGLEELNSRILSVSASGGEVASLMDAQSQLVDQISPLIPLQTRRDNNGKLNIYSDDGHVLLSHRAATLGFDKAPGMDPYLSLDNATLSGLTINGRDMRMDGPDPAFDGGQLRALFDVRDTLAPEAQARLDGIAMDLAERFDTSGLDATLTAGAPGLFTDAGNLADTMNELGLASRLRVNAAVVPDEGGAVWRLRDGMGATSEGPTGNATFLTAQIDALATSRITGSAAFSSTQRTMAGLISENLSIAGLARSTADMSLGRSSAQHAALEAAELAGGVDSDAELQQLLRIEQMYAANARVVSVAEQLMDELMRIAG</sequence>
<feature type="domain" description="Flagellar basal body rod protein N-terminal" evidence="7">
    <location>
        <begin position="9"/>
        <end position="36"/>
    </location>
</feature>
<evidence type="ECO:0000256" key="4">
    <source>
        <dbReference type="ARBA" id="ARBA00016244"/>
    </source>
</evidence>
<dbReference type="PANTHER" id="PTHR30033">
    <property type="entry name" value="FLAGELLAR HOOK-ASSOCIATED PROTEIN 1"/>
    <property type="match status" value="1"/>
</dbReference>
<dbReference type="RefSeq" id="WP_257893669.1">
    <property type="nucleotide sequence ID" value="NZ_JAIMBW010000001.1"/>
</dbReference>
<keyword evidence="10" id="KW-0969">Cilium</keyword>
<evidence type="ECO:0000259" key="8">
    <source>
        <dbReference type="Pfam" id="PF22638"/>
    </source>
</evidence>
<dbReference type="GO" id="GO:0005198">
    <property type="term" value="F:structural molecule activity"/>
    <property type="evidence" value="ECO:0007669"/>
    <property type="project" value="InterPro"/>
</dbReference>
<evidence type="ECO:0000256" key="2">
    <source>
        <dbReference type="ARBA" id="ARBA00004613"/>
    </source>
</evidence>
<comment type="similarity">
    <text evidence="3">Belongs to the flagella basal body rod proteins family.</text>
</comment>
<reference evidence="10 11" key="1">
    <citation type="submission" date="2021-07" db="EMBL/GenBank/DDBJ databases">
        <title>Karlodiniumbacter phycospheric gen. nov., sp. nov., a phycosphere bacterium isolated from karlodinium veneficum.</title>
        <authorList>
            <person name="Peng Y."/>
            <person name="Jiang L."/>
            <person name="Lee J."/>
        </authorList>
    </citation>
    <scope>NUCLEOTIDE SEQUENCE</scope>
    <source>
        <strain evidence="10 11">N5</strain>
    </source>
</reference>
<dbReference type="GO" id="GO:0005576">
    <property type="term" value="C:extracellular region"/>
    <property type="evidence" value="ECO:0007669"/>
    <property type="project" value="UniProtKB-SubCell"/>
</dbReference>
<proteinExistence type="inferred from homology"/>
<organism evidence="10">
    <name type="scientific">Gymnodinialimonas phycosphaerae</name>
    <dbReference type="NCBI Taxonomy" id="2841589"/>
    <lineage>
        <taxon>Bacteria</taxon>
        <taxon>Pseudomonadati</taxon>
        <taxon>Pseudomonadota</taxon>
        <taxon>Alphaproteobacteria</taxon>
        <taxon>Rhodobacterales</taxon>
        <taxon>Paracoccaceae</taxon>
        <taxon>Gymnodinialimonas</taxon>
    </lineage>
</organism>
<dbReference type="InterPro" id="IPR002371">
    <property type="entry name" value="FlgK"/>
</dbReference>
<evidence type="ECO:0000313" key="10">
    <source>
        <dbReference type="EMBL" id="QXL86732.1"/>
    </source>
</evidence>
<dbReference type="Pfam" id="PF22638">
    <property type="entry name" value="FlgK_D1"/>
    <property type="match status" value="1"/>
</dbReference>
<feature type="domain" description="Flagellar hook-associated protein FlgK helical" evidence="8">
    <location>
        <begin position="89"/>
        <end position="314"/>
    </location>
</feature>
<evidence type="ECO:0000256" key="1">
    <source>
        <dbReference type="ARBA" id="ARBA00004117"/>
    </source>
</evidence>
<comment type="subcellular location">
    <subcellularLocation>
        <location evidence="1">Bacterial flagellum basal body</location>
    </subcellularLocation>
    <subcellularLocation>
        <location evidence="2">Secreted</location>
    </subcellularLocation>
</comment>
<dbReference type="InterPro" id="IPR001444">
    <property type="entry name" value="Flag_bb_rod_N"/>
</dbReference>
<keyword evidence="11" id="KW-1185">Reference proteome</keyword>
<dbReference type="AlphaFoldDB" id="A0A975TT78"/>
<keyword evidence="5" id="KW-0964">Secreted</keyword>
<evidence type="ECO:0000256" key="3">
    <source>
        <dbReference type="ARBA" id="ARBA00009677"/>
    </source>
</evidence>
<dbReference type="EMBL" id="JAIMBW010000001">
    <property type="protein sequence ID" value="MBY4894046.1"/>
    <property type="molecule type" value="Genomic_DNA"/>
</dbReference>
<dbReference type="Pfam" id="PF00460">
    <property type="entry name" value="Flg_bb_rod"/>
    <property type="match status" value="1"/>
</dbReference>
<dbReference type="EMBL" id="CP078073">
    <property type="protein sequence ID" value="QXL86732.1"/>
    <property type="molecule type" value="Genomic_DNA"/>
</dbReference>
<accession>A0A975TT78</accession>
<protein>
    <recommendedName>
        <fullName evidence="4">Flagellar hook-associated protein 1</fullName>
    </recommendedName>
</protein>